<dbReference type="InterPro" id="IPR012349">
    <property type="entry name" value="Split_barrel_FMN-bd"/>
</dbReference>
<name>A0A1S2LQT1_9BACI</name>
<gene>
    <name evidence="2" type="ORF">BKP35_07540</name>
</gene>
<dbReference type="PANTHER" id="PTHR34818">
    <property type="entry name" value="PROTEIN BLI-3"/>
    <property type="match status" value="1"/>
</dbReference>
<dbReference type="InterPro" id="IPR052917">
    <property type="entry name" value="Stress-Dev_Protein"/>
</dbReference>
<dbReference type="EMBL" id="MLQQ01000010">
    <property type="protein sequence ID" value="OIJ14047.1"/>
    <property type="molecule type" value="Genomic_DNA"/>
</dbReference>
<evidence type="ECO:0000313" key="3">
    <source>
        <dbReference type="Proteomes" id="UP000180098"/>
    </source>
</evidence>
<dbReference type="InterPro" id="IPR011576">
    <property type="entry name" value="Pyridox_Oxase_N"/>
</dbReference>
<proteinExistence type="predicted"/>
<organism evidence="2 3">
    <name type="scientific">Anaerobacillus arseniciselenatis</name>
    <dbReference type="NCBI Taxonomy" id="85682"/>
    <lineage>
        <taxon>Bacteria</taxon>
        <taxon>Bacillati</taxon>
        <taxon>Bacillota</taxon>
        <taxon>Bacilli</taxon>
        <taxon>Bacillales</taxon>
        <taxon>Bacillaceae</taxon>
        <taxon>Anaerobacillus</taxon>
    </lineage>
</organism>
<dbReference type="AlphaFoldDB" id="A0A1S2LQT1"/>
<dbReference type="OrthoDB" id="5431160at2"/>
<accession>A0A1S2LQT1</accession>
<protein>
    <submittedName>
        <fullName evidence="2">Phage tail protein</fullName>
    </submittedName>
</protein>
<dbReference type="Proteomes" id="UP000180098">
    <property type="component" value="Unassembled WGS sequence"/>
</dbReference>
<dbReference type="SUPFAM" id="SSF50475">
    <property type="entry name" value="FMN-binding split barrel"/>
    <property type="match status" value="1"/>
</dbReference>
<reference evidence="2 3" key="1">
    <citation type="submission" date="2016-10" db="EMBL/GenBank/DDBJ databases">
        <title>Draft genome sequences of four alkaliphilic bacteria belonging to the Anaerobacillus genus.</title>
        <authorList>
            <person name="Bassil N.M."/>
            <person name="Lloyd J.R."/>
        </authorList>
    </citation>
    <scope>NUCLEOTIDE SEQUENCE [LARGE SCALE GENOMIC DNA]</scope>
    <source>
        <strain evidence="2 3">DSM 15340</strain>
    </source>
</reference>
<dbReference type="PANTHER" id="PTHR34818:SF1">
    <property type="entry name" value="PROTEIN BLI-3"/>
    <property type="match status" value="1"/>
</dbReference>
<sequence>MNEHAVKEEVLRILSEHRVGTLSTMKGDQPFSRYMLFRNEGLTLYTISSKVTEKVQDILNNHKVHILLGFEGAGGGYGKPYIDMTAIATIHDEQELKDRFWHDNFRKYLEGPEDPNYIVIRCEPTSLRLINHPELDGPATINLAKL</sequence>
<feature type="domain" description="Pyridoxamine 5'-phosphate oxidase N-terminal" evidence="1">
    <location>
        <begin position="7"/>
        <end position="129"/>
    </location>
</feature>
<dbReference type="Gene3D" id="2.30.110.10">
    <property type="entry name" value="Electron Transport, Fmn-binding Protein, Chain A"/>
    <property type="match status" value="1"/>
</dbReference>
<evidence type="ECO:0000313" key="2">
    <source>
        <dbReference type="EMBL" id="OIJ14047.1"/>
    </source>
</evidence>
<comment type="caution">
    <text evidence="2">The sequence shown here is derived from an EMBL/GenBank/DDBJ whole genome shotgun (WGS) entry which is preliminary data.</text>
</comment>
<keyword evidence="3" id="KW-1185">Reference proteome</keyword>
<dbReference type="RefSeq" id="WP_071312741.1">
    <property type="nucleotide sequence ID" value="NZ_MLQQ01000010.1"/>
</dbReference>
<evidence type="ECO:0000259" key="1">
    <source>
        <dbReference type="Pfam" id="PF01243"/>
    </source>
</evidence>
<dbReference type="Pfam" id="PF01243">
    <property type="entry name" value="PNPOx_N"/>
    <property type="match status" value="1"/>
</dbReference>